<accession>A0A2G2WT88</accession>
<sequence>MESDVMVSKFKKICVFCGSSQGKKNSYQDTAIELGKELVSRNIDLVYGGGSIGLMGLISQAVHDSGRHVIRVIPKTLMPRELTGETVGEVKVVADMHQRKAEMARHDAFISLPYGYGTLDELFEVIIWAQLGIHDKPVELLNLNEYYNSLLSFIDKAVEKGFISPNARQIIVSAPTTTELVEKLEEYVPCHERVASKLN</sequence>
<keyword evidence="3 8" id="KW-0203">Cytokinin biosynthesis</keyword>
<dbReference type="InterPro" id="IPR031100">
    <property type="entry name" value="LOG_fam"/>
</dbReference>
<comment type="similarity">
    <text evidence="1 8">Belongs to the LOG family.</text>
</comment>
<dbReference type="InterPro" id="IPR005269">
    <property type="entry name" value="LOG"/>
</dbReference>
<evidence type="ECO:0000313" key="9">
    <source>
        <dbReference type="EMBL" id="PHT48454.1"/>
    </source>
</evidence>
<dbReference type="Gene3D" id="3.40.50.450">
    <property type="match status" value="1"/>
</dbReference>
<dbReference type="GO" id="GO:0005634">
    <property type="term" value="C:nucleus"/>
    <property type="evidence" value="ECO:0007669"/>
    <property type="project" value="TreeGrafter"/>
</dbReference>
<evidence type="ECO:0000256" key="6">
    <source>
        <dbReference type="ARBA" id="ARBA00047718"/>
    </source>
</evidence>
<organism evidence="9 10">
    <name type="scientific">Capsicum baccatum</name>
    <name type="common">Peruvian pepper</name>
    <dbReference type="NCBI Taxonomy" id="33114"/>
    <lineage>
        <taxon>Eukaryota</taxon>
        <taxon>Viridiplantae</taxon>
        <taxon>Streptophyta</taxon>
        <taxon>Embryophyta</taxon>
        <taxon>Tracheophyta</taxon>
        <taxon>Spermatophyta</taxon>
        <taxon>Magnoliopsida</taxon>
        <taxon>eudicotyledons</taxon>
        <taxon>Gunneridae</taxon>
        <taxon>Pentapetalae</taxon>
        <taxon>asterids</taxon>
        <taxon>lamiids</taxon>
        <taxon>Solanales</taxon>
        <taxon>Solanaceae</taxon>
        <taxon>Solanoideae</taxon>
        <taxon>Capsiceae</taxon>
        <taxon>Capsicum</taxon>
    </lineage>
</organism>
<dbReference type="SUPFAM" id="SSF102405">
    <property type="entry name" value="MCP/YpsA-like"/>
    <property type="match status" value="1"/>
</dbReference>
<dbReference type="Proteomes" id="UP000224567">
    <property type="component" value="Unassembled WGS sequence"/>
</dbReference>
<dbReference type="GO" id="GO:0005829">
    <property type="term" value="C:cytosol"/>
    <property type="evidence" value="ECO:0007669"/>
    <property type="project" value="UniProtKB-ARBA"/>
</dbReference>
<dbReference type="NCBIfam" id="TIGR00730">
    <property type="entry name" value="Rossman fold protein, TIGR00730 family"/>
    <property type="match status" value="1"/>
</dbReference>
<evidence type="ECO:0000256" key="8">
    <source>
        <dbReference type="RuleBase" id="RU363015"/>
    </source>
</evidence>
<proteinExistence type="inferred from homology"/>
<dbReference type="STRING" id="33114.A0A2G2WT88"/>
<evidence type="ECO:0000256" key="1">
    <source>
        <dbReference type="ARBA" id="ARBA00006763"/>
    </source>
</evidence>
<dbReference type="OrthoDB" id="414463at2759"/>
<comment type="catalytic activity">
    <reaction evidence="7 8">
        <text>9-ribosyl-trans-zeatin 5'-phosphate + H2O = trans-zeatin + D-ribose 5-phosphate</text>
        <dbReference type="Rhea" id="RHEA:48564"/>
        <dbReference type="ChEBI" id="CHEBI:15377"/>
        <dbReference type="ChEBI" id="CHEBI:16522"/>
        <dbReference type="ChEBI" id="CHEBI:78346"/>
        <dbReference type="ChEBI" id="CHEBI:87947"/>
        <dbReference type="EC" id="3.2.2.n1"/>
    </reaction>
</comment>
<evidence type="ECO:0000313" key="10">
    <source>
        <dbReference type="Proteomes" id="UP000224567"/>
    </source>
</evidence>
<dbReference type="EC" id="3.2.2.n1" evidence="2 8"/>
<evidence type="ECO:0000256" key="5">
    <source>
        <dbReference type="ARBA" id="ARBA00024884"/>
    </source>
</evidence>
<evidence type="ECO:0000256" key="7">
    <source>
        <dbReference type="ARBA" id="ARBA00049153"/>
    </source>
</evidence>
<dbReference type="PANTHER" id="PTHR31223:SF69">
    <property type="entry name" value="CYTOKININ RIBOSIDE 5'-MONOPHOSPHATE PHOSPHORIBOHYDROLASE LOG3"/>
    <property type="match status" value="1"/>
</dbReference>
<name>A0A2G2WT88_CAPBA</name>
<reference evidence="10" key="2">
    <citation type="journal article" date="2017" name="J. Anim. Genet.">
        <title>Multiple reference genome sequences of hot pepper reveal the massive evolution of plant disease resistance genes by retroduplication.</title>
        <authorList>
            <person name="Kim S."/>
            <person name="Park J."/>
            <person name="Yeom S.-I."/>
            <person name="Kim Y.-M."/>
            <person name="Seo E."/>
            <person name="Kim K.-T."/>
            <person name="Kim M.-S."/>
            <person name="Lee J.M."/>
            <person name="Cheong K."/>
            <person name="Shin H.-S."/>
            <person name="Kim S.-B."/>
            <person name="Han K."/>
            <person name="Lee J."/>
            <person name="Park M."/>
            <person name="Lee H.-A."/>
            <person name="Lee H.-Y."/>
            <person name="Lee Y."/>
            <person name="Oh S."/>
            <person name="Lee J.H."/>
            <person name="Choi E."/>
            <person name="Choi E."/>
            <person name="Lee S.E."/>
            <person name="Jeon J."/>
            <person name="Kim H."/>
            <person name="Choi G."/>
            <person name="Song H."/>
            <person name="Lee J."/>
            <person name="Lee S.-C."/>
            <person name="Kwon J.-K."/>
            <person name="Lee H.-Y."/>
            <person name="Koo N."/>
            <person name="Hong Y."/>
            <person name="Kim R.W."/>
            <person name="Kang W.-H."/>
            <person name="Huh J.H."/>
            <person name="Kang B.-C."/>
            <person name="Yang T.-J."/>
            <person name="Lee Y.-H."/>
            <person name="Bennetzen J.L."/>
            <person name="Choi D."/>
        </authorList>
    </citation>
    <scope>NUCLEOTIDE SEQUENCE [LARGE SCALE GENOMIC DNA]</scope>
    <source>
        <strain evidence="10">cv. PBC81</strain>
    </source>
</reference>
<evidence type="ECO:0000256" key="2">
    <source>
        <dbReference type="ARBA" id="ARBA00012205"/>
    </source>
</evidence>
<protein>
    <recommendedName>
        <fullName evidence="2 8">Cytokinin riboside 5'-monophosphate phosphoribohydrolase</fullName>
        <ecNumber evidence="2 8">3.2.2.n1</ecNumber>
    </recommendedName>
</protein>
<keyword evidence="4 8" id="KW-0378">Hydrolase</keyword>
<dbReference type="AlphaFoldDB" id="A0A2G2WT88"/>
<dbReference type="EMBL" id="MLFT02000005">
    <property type="protein sequence ID" value="PHT48454.1"/>
    <property type="molecule type" value="Genomic_DNA"/>
</dbReference>
<gene>
    <name evidence="9" type="ORF">CQW23_12662</name>
</gene>
<comment type="catalytic activity">
    <reaction evidence="6 8">
        <text>N(6)-(dimethylallyl)adenosine 5'-phosphate + H2O = N(6)-dimethylallyladenine + D-ribose 5-phosphate</text>
        <dbReference type="Rhea" id="RHEA:48560"/>
        <dbReference type="ChEBI" id="CHEBI:15377"/>
        <dbReference type="ChEBI" id="CHEBI:17660"/>
        <dbReference type="ChEBI" id="CHEBI:57526"/>
        <dbReference type="ChEBI" id="CHEBI:78346"/>
        <dbReference type="EC" id="3.2.2.n1"/>
    </reaction>
</comment>
<evidence type="ECO:0000256" key="4">
    <source>
        <dbReference type="ARBA" id="ARBA00022801"/>
    </source>
</evidence>
<keyword evidence="10" id="KW-1185">Reference proteome</keyword>
<dbReference type="GO" id="GO:0102682">
    <property type="term" value="F:cytokinin riboside 5'-monophosphate phosphoribohydrolase activity"/>
    <property type="evidence" value="ECO:0007669"/>
    <property type="project" value="RHEA"/>
</dbReference>
<dbReference type="GO" id="GO:0009691">
    <property type="term" value="P:cytokinin biosynthetic process"/>
    <property type="evidence" value="ECO:0007669"/>
    <property type="project" value="UniProtKB-UniRule"/>
</dbReference>
<reference evidence="9 10" key="1">
    <citation type="journal article" date="2017" name="Genome Biol.">
        <title>New reference genome sequences of hot pepper reveal the massive evolution of plant disease-resistance genes by retroduplication.</title>
        <authorList>
            <person name="Kim S."/>
            <person name="Park J."/>
            <person name="Yeom S.I."/>
            <person name="Kim Y.M."/>
            <person name="Seo E."/>
            <person name="Kim K.T."/>
            <person name="Kim M.S."/>
            <person name="Lee J.M."/>
            <person name="Cheong K."/>
            <person name="Shin H.S."/>
            <person name="Kim S.B."/>
            <person name="Han K."/>
            <person name="Lee J."/>
            <person name="Park M."/>
            <person name="Lee H.A."/>
            <person name="Lee H.Y."/>
            <person name="Lee Y."/>
            <person name="Oh S."/>
            <person name="Lee J.H."/>
            <person name="Choi E."/>
            <person name="Choi E."/>
            <person name="Lee S.E."/>
            <person name="Jeon J."/>
            <person name="Kim H."/>
            <person name="Choi G."/>
            <person name="Song H."/>
            <person name="Lee J."/>
            <person name="Lee S.C."/>
            <person name="Kwon J.K."/>
            <person name="Lee H.Y."/>
            <person name="Koo N."/>
            <person name="Hong Y."/>
            <person name="Kim R.W."/>
            <person name="Kang W.H."/>
            <person name="Huh J.H."/>
            <person name="Kang B.C."/>
            <person name="Yang T.J."/>
            <person name="Lee Y.H."/>
            <person name="Bennetzen J.L."/>
            <person name="Choi D."/>
        </authorList>
    </citation>
    <scope>NUCLEOTIDE SEQUENCE [LARGE SCALE GENOMIC DNA]</scope>
    <source>
        <strain evidence="10">cv. PBC81</strain>
    </source>
</reference>
<comment type="function">
    <text evidence="5 8">Cytokinin-activating enzyme working in the direct activation pathway. Phosphoribohydrolase that converts inactive cytokinin nucleotides to the biologically active free-base forms.</text>
</comment>
<dbReference type="PANTHER" id="PTHR31223">
    <property type="entry name" value="LOG FAMILY PROTEIN YJL055W"/>
    <property type="match status" value="1"/>
</dbReference>
<dbReference type="Pfam" id="PF03641">
    <property type="entry name" value="Lysine_decarbox"/>
    <property type="match status" value="1"/>
</dbReference>
<evidence type="ECO:0000256" key="3">
    <source>
        <dbReference type="ARBA" id="ARBA00022712"/>
    </source>
</evidence>
<dbReference type="FunFam" id="3.40.50.450:FF:000005">
    <property type="entry name" value="CASP-like protein"/>
    <property type="match status" value="1"/>
</dbReference>
<comment type="caution">
    <text evidence="9">The sequence shown here is derived from an EMBL/GenBank/DDBJ whole genome shotgun (WGS) entry which is preliminary data.</text>
</comment>